<reference evidence="4" key="1">
    <citation type="submission" date="2016-11" db="EMBL/GenBank/DDBJ databases">
        <authorList>
            <person name="Varghese N."/>
            <person name="Submissions S."/>
        </authorList>
    </citation>
    <scope>NUCLEOTIDE SEQUENCE [LARGE SCALE GENOMIC DNA]</scope>
    <source>
        <strain evidence="4">DSM 15212 / CIP 107654 / DViRD3</strain>
    </source>
</reference>
<accession>A0A1M6QGR9</accession>
<dbReference type="OrthoDB" id="9771932at2"/>
<dbReference type="Gene3D" id="3.20.20.140">
    <property type="entry name" value="Metal-dependent hydrolases"/>
    <property type="match status" value="1"/>
</dbReference>
<keyword evidence="3" id="KW-0378">Hydrolase</keyword>
<dbReference type="SUPFAM" id="SSF51556">
    <property type="entry name" value="Metallo-dependent hydrolases"/>
    <property type="match status" value="1"/>
</dbReference>
<protein>
    <submittedName>
        <fullName evidence="3">Amidohydrolase</fullName>
    </submittedName>
</protein>
<keyword evidence="4" id="KW-1185">Reference proteome</keyword>
<dbReference type="InterPro" id="IPR006680">
    <property type="entry name" value="Amidohydro-rel"/>
</dbReference>
<dbReference type="InterPro" id="IPR032465">
    <property type="entry name" value="ACMSD"/>
</dbReference>
<evidence type="ECO:0000259" key="2">
    <source>
        <dbReference type="Pfam" id="PF04909"/>
    </source>
</evidence>
<dbReference type="STRING" id="1121301.SAMN02745912_02566"/>
<dbReference type="AlphaFoldDB" id="A0A1M6QGR9"/>
<dbReference type="PANTHER" id="PTHR21240">
    <property type="entry name" value="2-AMINO-3-CARBOXYLMUCONATE-6-SEMIALDEHYDE DECARBOXYLASE"/>
    <property type="match status" value="1"/>
</dbReference>
<evidence type="ECO:0000256" key="1">
    <source>
        <dbReference type="ARBA" id="ARBA00023239"/>
    </source>
</evidence>
<dbReference type="RefSeq" id="WP_073150702.1">
    <property type="nucleotide sequence ID" value="NZ_FRAG01000034.1"/>
</dbReference>
<feature type="domain" description="Amidohydrolase-related" evidence="2">
    <location>
        <begin position="26"/>
        <end position="230"/>
    </location>
</feature>
<dbReference type="GO" id="GO:0016787">
    <property type="term" value="F:hydrolase activity"/>
    <property type="evidence" value="ECO:0007669"/>
    <property type="project" value="UniProtKB-KW"/>
</dbReference>
<dbReference type="Pfam" id="PF04909">
    <property type="entry name" value="Amidohydro_2"/>
    <property type="match status" value="1"/>
</dbReference>
<evidence type="ECO:0000313" key="4">
    <source>
        <dbReference type="Proteomes" id="UP000184465"/>
    </source>
</evidence>
<dbReference type="Proteomes" id="UP000184465">
    <property type="component" value="Unassembled WGS sequence"/>
</dbReference>
<keyword evidence="1" id="KW-0456">Lyase</keyword>
<dbReference type="EMBL" id="FRAG01000034">
    <property type="protein sequence ID" value="SHK19263.1"/>
    <property type="molecule type" value="Genomic_DNA"/>
</dbReference>
<sequence>MESEVMKIIRIDGHVHVDGDFTNIEKLEKSLELLFYEMDELNIQKALIMPNNFQQSNEMIIELCKKYSDKLFGFCWAEFDGGLPQNHLVKFRYCVEKLGFKGLKIHPRYHGVSIKDKRVEELVELAGEYNVPVYFDCLPSKGRVPIQETIPLLIDELAMRYPSTNIVIAHMGGHHILDSYAAVKNNDNIYLELSNIIIRYSGSSVIKDIEFVIRELASEKRIIFGSDFPTYSIKETYSLYNEMFSRLKMKNRDIEFIMGGTINSLIE</sequence>
<proteinExistence type="predicted"/>
<organism evidence="3 4">
    <name type="scientific">Paramaledivibacter caminithermalis (strain DSM 15212 / CIP 107654 / DViRD3)</name>
    <name type="common">Clostridium caminithermale</name>
    <dbReference type="NCBI Taxonomy" id="1121301"/>
    <lineage>
        <taxon>Bacteria</taxon>
        <taxon>Bacillati</taxon>
        <taxon>Bacillota</taxon>
        <taxon>Clostridia</taxon>
        <taxon>Peptostreptococcales</taxon>
        <taxon>Caminicellaceae</taxon>
        <taxon>Paramaledivibacter</taxon>
    </lineage>
</organism>
<dbReference type="InterPro" id="IPR032466">
    <property type="entry name" value="Metal_Hydrolase"/>
</dbReference>
<dbReference type="GO" id="GO:0016831">
    <property type="term" value="F:carboxy-lyase activity"/>
    <property type="evidence" value="ECO:0007669"/>
    <property type="project" value="InterPro"/>
</dbReference>
<evidence type="ECO:0000313" key="3">
    <source>
        <dbReference type="EMBL" id="SHK19263.1"/>
    </source>
</evidence>
<name>A0A1M6QGR9_PARC5</name>
<gene>
    <name evidence="3" type="ORF">SAMN02745912_02566</name>
</gene>